<dbReference type="EMBL" id="AP024702">
    <property type="protein sequence ID" value="BCX48004.1"/>
    <property type="molecule type" value="Genomic_DNA"/>
</dbReference>
<feature type="signal peptide" evidence="2">
    <location>
        <begin position="1"/>
        <end position="19"/>
    </location>
</feature>
<organism evidence="4 5">
    <name type="scientific">Haloferula helveola</name>
    <dbReference type="NCBI Taxonomy" id="490095"/>
    <lineage>
        <taxon>Bacteria</taxon>
        <taxon>Pseudomonadati</taxon>
        <taxon>Verrucomicrobiota</taxon>
        <taxon>Verrucomicrobiia</taxon>
        <taxon>Verrucomicrobiales</taxon>
        <taxon>Verrucomicrobiaceae</taxon>
        <taxon>Haloferula</taxon>
    </lineage>
</organism>
<evidence type="ECO:0000256" key="2">
    <source>
        <dbReference type="SAM" id="SignalP"/>
    </source>
</evidence>
<protein>
    <recommendedName>
        <fullName evidence="3">Pyrrolo-quinoline quinone repeat domain-containing protein</fullName>
    </recommendedName>
</protein>
<dbReference type="PANTHER" id="PTHR34512:SF30">
    <property type="entry name" value="OUTER MEMBRANE PROTEIN ASSEMBLY FACTOR BAMB"/>
    <property type="match status" value="1"/>
</dbReference>
<dbReference type="InterPro" id="IPR015943">
    <property type="entry name" value="WD40/YVTN_repeat-like_dom_sf"/>
</dbReference>
<dbReference type="InterPro" id="IPR018391">
    <property type="entry name" value="PQQ_b-propeller_rpt"/>
</dbReference>
<sequence>MIRYPFCLVALLATHVAAAEWTNWRGPNGHGAQPDSDPPAKVSPTDNVLWKAPLPGRGCSTPIVHKDRIYLTCDIGGKDGVLAYDMAGKEVWRHTFGEVAGVRHKNAGSGCNPSAITDGEHVFVYFKSGTLAGLTTDGEEVWKRNLHDDYSADGLKWDLGTSPIFAGGHVVVALMHNNNPSFLLAFDKATGKEVWKTPRDYPAPAEAQDAYTTPFVAEIDGRETIVTWGCDHLTGHDATTGKELWKHGDFNPRQQGNWRVIASAAATNGIAVVPFGRGDFLAGVKMGGEGDTTATHRLWTREGIGSDSSTPAAADGKFYVLTDKGRNRGTVTCIDAETGKNRWESELPRSAAIYYASPVIAGDKLYAGRSDGTLFCGTITGKGLNNVVQNDLGETLIASPVAIGKKLLVRTHDHLWCFQ</sequence>
<reference evidence="4 5" key="1">
    <citation type="submission" date="2021-06" db="EMBL/GenBank/DDBJ databases">
        <title>Complete genome of Haloferula helveola possessing various polysaccharide degrading enzymes.</title>
        <authorList>
            <person name="Takami H."/>
            <person name="Huang C."/>
            <person name="Hamasaki K."/>
        </authorList>
    </citation>
    <scope>NUCLEOTIDE SEQUENCE [LARGE SCALE GENOMIC DNA]</scope>
    <source>
        <strain evidence="4 5">CN-1</strain>
    </source>
</reference>
<evidence type="ECO:0000313" key="4">
    <source>
        <dbReference type="EMBL" id="BCX48004.1"/>
    </source>
</evidence>
<feature type="domain" description="Pyrrolo-quinoline quinone repeat" evidence="3">
    <location>
        <begin position="80"/>
        <end position="344"/>
    </location>
</feature>
<dbReference type="InterPro" id="IPR002372">
    <property type="entry name" value="PQQ_rpt_dom"/>
</dbReference>
<evidence type="ECO:0000259" key="3">
    <source>
        <dbReference type="Pfam" id="PF13360"/>
    </source>
</evidence>
<dbReference type="PANTHER" id="PTHR34512">
    <property type="entry name" value="CELL SURFACE PROTEIN"/>
    <property type="match status" value="1"/>
</dbReference>
<evidence type="ECO:0000256" key="1">
    <source>
        <dbReference type="SAM" id="MobiDB-lite"/>
    </source>
</evidence>
<feature type="region of interest" description="Disordered" evidence="1">
    <location>
        <begin position="27"/>
        <end position="46"/>
    </location>
</feature>
<dbReference type="SMART" id="SM00564">
    <property type="entry name" value="PQQ"/>
    <property type="match status" value="5"/>
</dbReference>
<dbReference type="Pfam" id="PF13360">
    <property type="entry name" value="PQQ_2"/>
    <property type="match status" value="1"/>
</dbReference>
<gene>
    <name evidence="4" type="ORF">HAHE_19120</name>
</gene>
<dbReference type="InterPro" id="IPR011047">
    <property type="entry name" value="Quinoprotein_ADH-like_sf"/>
</dbReference>
<proteinExistence type="predicted"/>
<dbReference type="SUPFAM" id="SSF50998">
    <property type="entry name" value="Quinoprotein alcohol dehydrogenase-like"/>
    <property type="match status" value="1"/>
</dbReference>
<dbReference type="Proteomes" id="UP001374893">
    <property type="component" value="Chromosome"/>
</dbReference>
<dbReference type="Gene3D" id="2.130.10.10">
    <property type="entry name" value="YVTN repeat-like/Quinoprotein amine dehydrogenase"/>
    <property type="match status" value="2"/>
</dbReference>
<dbReference type="Gene3D" id="2.40.10.480">
    <property type="match status" value="1"/>
</dbReference>
<accession>A0ABN6H2X5</accession>
<keyword evidence="5" id="KW-1185">Reference proteome</keyword>
<keyword evidence="2" id="KW-0732">Signal</keyword>
<dbReference type="RefSeq" id="WP_338690526.1">
    <property type="nucleotide sequence ID" value="NZ_AP024702.1"/>
</dbReference>
<feature type="chain" id="PRO_5045947649" description="Pyrrolo-quinoline quinone repeat domain-containing protein" evidence="2">
    <location>
        <begin position="20"/>
        <end position="419"/>
    </location>
</feature>
<name>A0ABN6H2X5_9BACT</name>
<evidence type="ECO:0000313" key="5">
    <source>
        <dbReference type="Proteomes" id="UP001374893"/>
    </source>
</evidence>